<feature type="domain" description="CSD" evidence="4">
    <location>
        <begin position="2"/>
        <end position="67"/>
    </location>
</feature>
<evidence type="ECO:0000256" key="1">
    <source>
        <dbReference type="ARBA" id="ARBA00022553"/>
    </source>
</evidence>
<dbReference type="InterPro" id="IPR052069">
    <property type="entry name" value="Ca-reg_mRNA-binding_domain"/>
</dbReference>
<gene>
    <name evidence="5" type="ordered locus">Hneap_1832</name>
</gene>
<dbReference type="InterPro" id="IPR011129">
    <property type="entry name" value="CSD"/>
</dbReference>
<dbReference type="PANTHER" id="PTHR12962:SF1">
    <property type="entry name" value="COLD SHOCK DOMAIN-CONTAINING PROTEIN CG9705"/>
    <property type="match status" value="1"/>
</dbReference>
<dbReference type="OrthoDB" id="72963at2"/>
<dbReference type="Pfam" id="PF00313">
    <property type="entry name" value="CSD"/>
    <property type="match status" value="1"/>
</dbReference>
<keyword evidence="3" id="KW-0472">Membrane</keyword>
<evidence type="ECO:0000259" key="4">
    <source>
        <dbReference type="PROSITE" id="PS51857"/>
    </source>
</evidence>
<dbReference type="Pfam" id="PF06961">
    <property type="entry name" value="DUF1294"/>
    <property type="match status" value="1"/>
</dbReference>
<dbReference type="PANTHER" id="PTHR12962">
    <property type="entry name" value="CALCIUM-REGULATED HEAT STABLE PROTEIN CRHSP-24-RELATED"/>
    <property type="match status" value="1"/>
</dbReference>
<dbReference type="KEGG" id="hna:Hneap_1832"/>
<comment type="subcellular location">
    <subcellularLocation>
        <location evidence="2">Cytoplasm</location>
    </subcellularLocation>
</comment>
<proteinExistence type="predicted"/>
<evidence type="ECO:0000313" key="6">
    <source>
        <dbReference type="Proteomes" id="UP000009102"/>
    </source>
</evidence>
<organism evidence="5 6">
    <name type="scientific">Halothiobacillus neapolitanus (strain ATCC 23641 / DSM 15147 / CIP 104769 / NCIMB 8539 / c2)</name>
    <name type="common">Thiobacillus neapolitanus</name>
    <dbReference type="NCBI Taxonomy" id="555778"/>
    <lineage>
        <taxon>Bacteria</taxon>
        <taxon>Pseudomonadati</taxon>
        <taxon>Pseudomonadota</taxon>
        <taxon>Gammaproteobacteria</taxon>
        <taxon>Chromatiales</taxon>
        <taxon>Halothiobacillaceae</taxon>
        <taxon>Halothiobacillus</taxon>
    </lineage>
</organism>
<dbReference type="EMBL" id="CP001801">
    <property type="protein sequence ID" value="ACX96654.1"/>
    <property type="molecule type" value="Genomic_DNA"/>
</dbReference>
<evidence type="ECO:0000256" key="3">
    <source>
        <dbReference type="SAM" id="Phobius"/>
    </source>
</evidence>
<sequence length="204" mass="23056">MRAKGKIVRWQDAKGFGFIHPLDGGADVFVHIRSFTNRQRRPVDGEIVTYTVEHDAQNRKRASDIVFAGEAPPSERKQTAIGAGILLSLLFLIVLGVLSLMDRVPLVLFGFYVVLSLITILAYGLDKSAAQHNRWRTQENTLHLFSLFGGWPGALIAQNIFRHKTKKQPFQTVFWLTVIVNVAGFFWVLSPLSGDVFRSFFEHM</sequence>
<feature type="transmembrane region" description="Helical" evidence="3">
    <location>
        <begin position="172"/>
        <end position="190"/>
    </location>
</feature>
<keyword evidence="6" id="KW-1185">Reference proteome</keyword>
<evidence type="ECO:0000313" key="5">
    <source>
        <dbReference type="EMBL" id="ACX96654.1"/>
    </source>
</evidence>
<dbReference type="PROSITE" id="PS51857">
    <property type="entry name" value="CSD_2"/>
    <property type="match status" value="1"/>
</dbReference>
<dbReference type="InterPro" id="IPR010718">
    <property type="entry name" value="DUF1294"/>
</dbReference>
<reference evidence="5 6" key="1">
    <citation type="submission" date="2009-10" db="EMBL/GenBank/DDBJ databases">
        <title>Complete sequence of Halothiobacillus neapolitanus c2.</title>
        <authorList>
            <consortium name="US DOE Joint Genome Institute"/>
            <person name="Lucas S."/>
            <person name="Copeland A."/>
            <person name="Lapidus A."/>
            <person name="Glavina del Rio T."/>
            <person name="Tice H."/>
            <person name="Bruce D."/>
            <person name="Goodwin L."/>
            <person name="Pitluck S."/>
            <person name="Davenport K."/>
            <person name="Brettin T."/>
            <person name="Detter J.C."/>
            <person name="Han C."/>
            <person name="Tapia R."/>
            <person name="Larimer F."/>
            <person name="Land M."/>
            <person name="Hauser L."/>
            <person name="Kyrpides N."/>
            <person name="Mikhailova N."/>
            <person name="Kerfeld C."/>
            <person name="Cannon G."/>
            <person name="Heinhort S."/>
        </authorList>
    </citation>
    <scope>NUCLEOTIDE SEQUENCE [LARGE SCALE GENOMIC DNA]</scope>
    <source>
        <strain evidence="6">ATCC 23641 / c2</strain>
    </source>
</reference>
<dbReference type="SUPFAM" id="SSF50249">
    <property type="entry name" value="Nucleic acid-binding proteins"/>
    <property type="match status" value="1"/>
</dbReference>
<dbReference type="GO" id="GO:0005829">
    <property type="term" value="C:cytosol"/>
    <property type="evidence" value="ECO:0007669"/>
    <property type="project" value="UniProtKB-ARBA"/>
</dbReference>
<name>D0L1T1_HALNC</name>
<dbReference type="GO" id="GO:0003730">
    <property type="term" value="F:mRNA 3'-UTR binding"/>
    <property type="evidence" value="ECO:0007669"/>
    <property type="project" value="TreeGrafter"/>
</dbReference>
<keyword evidence="5" id="KW-0238">DNA-binding</keyword>
<keyword evidence="3" id="KW-0812">Transmembrane</keyword>
<dbReference type="InterPro" id="IPR002059">
    <property type="entry name" value="CSP_DNA-bd"/>
</dbReference>
<dbReference type="Gene3D" id="2.40.50.140">
    <property type="entry name" value="Nucleic acid-binding proteins"/>
    <property type="match status" value="1"/>
</dbReference>
<feature type="transmembrane region" description="Helical" evidence="3">
    <location>
        <begin position="80"/>
        <end position="100"/>
    </location>
</feature>
<dbReference type="SMART" id="SM00357">
    <property type="entry name" value="CSP"/>
    <property type="match status" value="1"/>
</dbReference>
<dbReference type="HOGENOM" id="CLU_091970_0_0_6"/>
<dbReference type="eggNOG" id="COG1278">
    <property type="taxonomic scope" value="Bacteria"/>
</dbReference>
<dbReference type="PROSITE" id="PS00352">
    <property type="entry name" value="CSD_1"/>
    <property type="match status" value="1"/>
</dbReference>
<dbReference type="eggNOG" id="COG3326">
    <property type="taxonomic scope" value="Bacteria"/>
</dbReference>
<dbReference type="GO" id="GO:0003677">
    <property type="term" value="F:DNA binding"/>
    <property type="evidence" value="ECO:0007669"/>
    <property type="project" value="UniProtKB-KW"/>
</dbReference>
<keyword evidence="1" id="KW-0597">Phosphoprotein</keyword>
<feature type="transmembrane region" description="Helical" evidence="3">
    <location>
        <begin position="106"/>
        <end position="125"/>
    </location>
</feature>
<accession>D0L1T1</accession>
<dbReference type="InterPro" id="IPR012340">
    <property type="entry name" value="NA-bd_OB-fold"/>
</dbReference>
<dbReference type="STRING" id="555778.Hneap_1832"/>
<dbReference type="AlphaFoldDB" id="D0L1T1"/>
<protein>
    <submittedName>
        <fullName evidence="5">Cold-shock DNA-binding domain protein</fullName>
    </submittedName>
</protein>
<dbReference type="InterPro" id="IPR019844">
    <property type="entry name" value="CSD_CS"/>
</dbReference>
<dbReference type="Proteomes" id="UP000009102">
    <property type="component" value="Chromosome"/>
</dbReference>
<keyword evidence="3" id="KW-1133">Transmembrane helix</keyword>
<dbReference type="CDD" id="cd04458">
    <property type="entry name" value="CSP_CDS"/>
    <property type="match status" value="1"/>
</dbReference>
<dbReference type="GO" id="GO:0043488">
    <property type="term" value="P:regulation of mRNA stability"/>
    <property type="evidence" value="ECO:0007669"/>
    <property type="project" value="TreeGrafter"/>
</dbReference>
<evidence type="ECO:0000256" key="2">
    <source>
        <dbReference type="RuleBase" id="RU000408"/>
    </source>
</evidence>